<keyword evidence="2" id="KW-1185">Reference proteome</keyword>
<reference evidence="1" key="1">
    <citation type="submission" date="2021-03" db="EMBL/GenBank/DDBJ databases">
        <title>Draft genome sequence of rust myrtle Austropuccinia psidii MF-1, a brazilian biotype.</title>
        <authorList>
            <person name="Quecine M.C."/>
            <person name="Pachon D.M.R."/>
            <person name="Bonatelli M.L."/>
            <person name="Correr F.H."/>
            <person name="Franceschini L.M."/>
            <person name="Leite T.F."/>
            <person name="Margarido G.R.A."/>
            <person name="Almeida C.A."/>
            <person name="Ferrarezi J.A."/>
            <person name="Labate C.A."/>
        </authorList>
    </citation>
    <scope>NUCLEOTIDE SEQUENCE</scope>
    <source>
        <strain evidence="1">MF-1</strain>
    </source>
</reference>
<protein>
    <submittedName>
        <fullName evidence="1">Uncharacterized protein</fullName>
    </submittedName>
</protein>
<organism evidence="1 2">
    <name type="scientific">Austropuccinia psidii MF-1</name>
    <dbReference type="NCBI Taxonomy" id="1389203"/>
    <lineage>
        <taxon>Eukaryota</taxon>
        <taxon>Fungi</taxon>
        <taxon>Dikarya</taxon>
        <taxon>Basidiomycota</taxon>
        <taxon>Pucciniomycotina</taxon>
        <taxon>Pucciniomycetes</taxon>
        <taxon>Pucciniales</taxon>
        <taxon>Sphaerophragmiaceae</taxon>
        <taxon>Austropuccinia</taxon>
    </lineage>
</organism>
<gene>
    <name evidence="1" type="ORF">O181_035622</name>
</gene>
<comment type="caution">
    <text evidence="1">The sequence shown here is derived from an EMBL/GenBank/DDBJ whole genome shotgun (WGS) entry which is preliminary data.</text>
</comment>
<dbReference type="EMBL" id="AVOT02013348">
    <property type="protein sequence ID" value="MBW0495907.1"/>
    <property type="molecule type" value="Genomic_DNA"/>
</dbReference>
<accession>A0A9Q3D5J7</accession>
<sequence length="131" mass="14837">MTNIMANLRAASSHEVPRAQAFNTTSMKAPYHFLGLNHLNSEVLFSPNNLSFIMIRKISLKTRIKFSMPLHFAFTGIENRLSLIFPISPIQNQHTSSITMSKLASPDSRFCICKSAWTHPRMSWDPACELV</sequence>
<evidence type="ECO:0000313" key="2">
    <source>
        <dbReference type="Proteomes" id="UP000765509"/>
    </source>
</evidence>
<evidence type="ECO:0000313" key="1">
    <source>
        <dbReference type="EMBL" id="MBW0495907.1"/>
    </source>
</evidence>
<dbReference type="Proteomes" id="UP000765509">
    <property type="component" value="Unassembled WGS sequence"/>
</dbReference>
<dbReference type="AlphaFoldDB" id="A0A9Q3D5J7"/>
<name>A0A9Q3D5J7_9BASI</name>
<proteinExistence type="predicted"/>